<reference evidence="3" key="1">
    <citation type="journal article" date="2013" name="Stand. Genomic Sci.">
        <title>Complete genome sequence of Desulfocapsa sulfexigens, a marine deltaproteobacterium specialized in disproportionating inorganic sulfur compounds.</title>
        <authorList>
            <person name="Finster K.W."/>
            <person name="Kjeldsen K.U."/>
            <person name="Kube M."/>
            <person name="Reinhardt R."/>
            <person name="Mussmann M."/>
            <person name="Amann R."/>
            <person name="Schreiber L."/>
        </authorList>
    </citation>
    <scope>NUCLEOTIDE SEQUENCE [LARGE SCALE GENOMIC DNA]</scope>
    <source>
        <strain evidence="3">DSM 10523 / SB164P1</strain>
    </source>
</reference>
<feature type="signal peptide" evidence="1">
    <location>
        <begin position="1"/>
        <end position="24"/>
    </location>
</feature>
<dbReference type="HOGENOM" id="CLU_887757_0_0_7"/>
<accession>M1PC70</accession>
<dbReference type="STRING" id="1167006.UWK_02686"/>
<dbReference type="InterPro" id="IPR043504">
    <property type="entry name" value="Peptidase_S1_PA_chymotrypsin"/>
</dbReference>
<protein>
    <recommendedName>
        <fullName evidence="4">Trypsin-like serine protease with C-terminal PDZ domain</fullName>
    </recommendedName>
</protein>
<keyword evidence="3" id="KW-1185">Reference proteome</keyword>
<dbReference type="KEGG" id="dsf:UWK_02686"/>
<proteinExistence type="predicted"/>
<evidence type="ECO:0008006" key="4">
    <source>
        <dbReference type="Google" id="ProtNLM"/>
    </source>
</evidence>
<dbReference type="Gene3D" id="2.40.10.10">
    <property type="entry name" value="Trypsin-like serine proteases"/>
    <property type="match status" value="2"/>
</dbReference>
<dbReference type="eggNOG" id="COG0265">
    <property type="taxonomic scope" value="Bacteria"/>
</dbReference>
<dbReference type="Proteomes" id="UP000011721">
    <property type="component" value="Chromosome"/>
</dbReference>
<dbReference type="SUPFAM" id="SSF50494">
    <property type="entry name" value="Trypsin-like serine proteases"/>
    <property type="match status" value="1"/>
</dbReference>
<dbReference type="InterPro" id="IPR009003">
    <property type="entry name" value="Peptidase_S1_PA"/>
</dbReference>
<evidence type="ECO:0000313" key="3">
    <source>
        <dbReference type="Proteomes" id="UP000011721"/>
    </source>
</evidence>
<dbReference type="EMBL" id="CP003985">
    <property type="protein sequence ID" value="AGF79222.1"/>
    <property type="molecule type" value="Genomic_DNA"/>
</dbReference>
<evidence type="ECO:0000256" key="1">
    <source>
        <dbReference type="SAM" id="SignalP"/>
    </source>
</evidence>
<dbReference type="PANTHER" id="PTHR22939">
    <property type="entry name" value="SERINE PROTEASE FAMILY S1C HTRA-RELATED"/>
    <property type="match status" value="1"/>
</dbReference>
<dbReference type="AlphaFoldDB" id="M1PC70"/>
<dbReference type="Pfam" id="PF13365">
    <property type="entry name" value="Trypsin_2"/>
    <property type="match status" value="1"/>
</dbReference>
<name>M1PC70_DESSD</name>
<dbReference type="PANTHER" id="PTHR22939:SF129">
    <property type="entry name" value="SERINE PROTEASE HTRA2, MITOCHONDRIAL"/>
    <property type="match status" value="1"/>
</dbReference>
<dbReference type="RefSeq" id="WP_015404908.1">
    <property type="nucleotide sequence ID" value="NC_020304.1"/>
</dbReference>
<evidence type="ECO:0000313" key="2">
    <source>
        <dbReference type="EMBL" id="AGF79222.1"/>
    </source>
</evidence>
<organism evidence="2 3">
    <name type="scientific">Desulfocapsa sulfexigens (strain DSM 10523 / SB164P1)</name>
    <dbReference type="NCBI Taxonomy" id="1167006"/>
    <lineage>
        <taxon>Bacteria</taxon>
        <taxon>Pseudomonadati</taxon>
        <taxon>Thermodesulfobacteriota</taxon>
        <taxon>Desulfobulbia</taxon>
        <taxon>Desulfobulbales</taxon>
        <taxon>Desulfocapsaceae</taxon>
        <taxon>Desulfocapsa</taxon>
    </lineage>
</organism>
<feature type="chain" id="PRO_5004016142" description="Trypsin-like serine protease with C-terminal PDZ domain" evidence="1">
    <location>
        <begin position="25"/>
        <end position="313"/>
    </location>
</feature>
<dbReference type="OrthoDB" id="212300at2"/>
<dbReference type="GO" id="GO:0006508">
    <property type="term" value="P:proteolysis"/>
    <property type="evidence" value="ECO:0007669"/>
    <property type="project" value="InterPro"/>
</dbReference>
<dbReference type="InterPro" id="IPR001940">
    <property type="entry name" value="Peptidase_S1C"/>
</dbReference>
<sequence>MNKYFPFLFLLTIAWLSATNTVHSSEIIEQYPLSIAATRDSVSRWLEKNDLTFQVITTPGGPIHIRSLQLNQGWSIELTPHSPLTTKLTVHVENDTQREENFKELLQYVKDKNTLSFHTTNQQQAQIPATILEKIGTVACINANHQGETVQFSGVFIDRKGLILSTAHDLKEHEEVNIISTINTHFKGDIVKIDFDRDLALIQITTDKDQFIELEGGRNLLGMGEKVFSIGCPVSLRGTISSGFINGPPRMANNQPIWQASMEIQPGSSGSPVFDENGAFVAIVKGRHRVSTGIGFLIPLETVIDFLNEQDKQ</sequence>
<dbReference type="PRINTS" id="PR00834">
    <property type="entry name" value="PROTEASES2C"/>
</dbReference>
<dbReference type="GO" id="GO:0004252">
    <property type="term" value="F:serine-type endopeptidase activity"/>
    <property type="evidence" value="ECO:0007669"/>
    <property type="project" value="InterPro"/>
</dbReference>
<keyword evidence="1" id="KW-0732">Signal</keyword>
<gene>
    <name evidence="2" type="ordered locus">UWK_02686</name>
</gene>